<dbReference type="Pfam" id="PF14905">
    <property type="entry name" value="OMP_b-brl_3"/>
    <property type="match status" value="1"/>
</dbReference>
<keyword evidence="5" id="KW-0675">Receptor</keyword>
<keyword evidence="3" id="KW-0998">Cell outer membrane</keyword>
<evidence type="ECO:0000313" key="5">
    <source>
        <dbReference type="EMBL" id="MDO1447083.1"/>
    </source>
</evidence>
<accession>A0ABT8R759</accession>
<feature type="domain" description="Outer membrane protein beta-barrel" evidence="4">
    <location>
        <begin position="390"/>
        <end position="793"/>
    </location>
</feature>
<organism evidence="5 6">
    <name type="scientific">Rhodocytophaga aerolata</name>
    <dbReference type="NCBI Taxonomy" id="455078"/>
    <lineage>
        <taxon>Bacteria</taxon>
        <taxon>Pseudomonadati</taxon>
        <taxon>Bacteroidota</taxon>
        <taxon>Cytophagia</taxon>
        <taxon>Cytophagales</taxon>
        <taxon>Rhodocytophagaceae</taxon>
        <taxon>Rhodocytophaga</taxon>
    </lineage>
</organism>
<evidence type="ECO:0000256" key="3">
    <source>
        <dbReference type="ARBA" id="ARBA00023237"/>
    </source>
</evidence>
<proteinExistence type="predicted"/>
<dbReference type="Gene3D" id="2.60.40.1120">
    <property type="entry name" value="Carboxypeptidase-like, regulatory domain"/>
    <property type="match status" value="1"/>
</dbReference>
<dbReference type="InterPro" id="IPR036942">
    <property type="entry name" value="Beta-barrel_TonB_sf"/>
</dbReference>
<evidence type="ECO:0000256" key="1">
    <source>
        <dbReference type="ARBA" id="ARBA00004442"/>
    </source>
</evidence>
<gene>
    <name evidence="5" type="ORF">Q0590_12515</name>
</gene>
<dbReference type="InterPro" id="IPR041700">
    <property type="entry name" value="OMP_b-brl_3"/>
</dbReference>
<dbReference type="EMBL" id="JAUKPO010000006">
    <property type="protein sequence ID" value="MDO1447083.1"/>
    <property type="molecule type" value="Genomic_DNA"/>
</dbReference>
<dbReference type="Gene3D" id="2.40.170.20">
    <property type="entry name" value="TonB-dependent receptor, beta-barrel domain"/>
    <property type="match status" value="1"/>
</dbReference>
<comment type="caution">
    <text evidence="5">The sequence shown here is derived from an EMBL/GenBank/DDBJ whole genome shotgun (WGS) entry which is preliminary data.</text>
</comment>
<dbReference type="InterPro" id="IPR008969">
    <property type="entry name" value="CarboxyPept-like_regulatory"/>
</dbReference>
<name>A0ABT8R759_9BACT</name>
<evidence type="ECO:0000313" key="6">
    <source>
        <dbReference type="Proteomes" id="UP001168528"/>
    </source>
</evidence>
<dbReference type="SUPFAM" id="SSF56935">
    <property type="entry name" value="Porins"/>
    <property type="match status" value="1"/>
</dbReference>
<sequence>MKTLYTYIGLFAWLTPLLLVVAIVPGKAQTKATVQGVVTDAAGKPLEFVTILLVKSTDSSLVKGSITTTAGQYEIENVVQGSYLVATSRLGYEKVYSKEFSLHENQLTYTVPALIIREDVKVLAAVEVKATRPFIEQQVDKTVMNVENSLVSAGGNALEVLEKAPGVVVDAQNKRITMKGREGVLIMIDGKPTYLSTTEVMNLLRSTPSNSINSIEIISNPSAKYDAAGNSGIINIRLKRNSSQYGMNGNVALGGGYGRFPKANTGITLTMRQGNLSMMGNYTYDHREGYGAIAIERHFPENPAAALVKQQGYRPNQTKGHTFKLGADYTMGKKNTFGVLLHGIVNHDKADIQNENQVFTNTSVLQSVSKMTNTTDRRMQRIATTINYKHTFDSTGRELTADADYSVVNIRPTDNLITSFFNASGEETAPTLLQRTIPPSYVYIRAAKADYVHPINKQTRLETGWKSSYVTSDNDVRFEQLEESTWQVDPDRTNHFLYKEIIHAAYMNGNITWKKWAVQAGLRGEQTHSIGNSVTLHKVVDRTYLNLFPSAFLTYSIHEKHQIRYSYSRRIDRPNYLNLNPFIYVMDPYAYYQGNPYLNPQYTNALQLAYTWKGATTVSIGYNHTKGVITSVTEQNDETKVTKQTVINLDELTSLDLNLSFPVQITRWWNSHQTINVFRNRYNSHYLGQQLDNGRLSGNFSTNHSFLLPGGFTAELNAWYNAPSAHGLSQMRGFGQVSMGVQKQLWDKKATVRVNVTDLFLTAPVKGVIAYQNMDIRFRSSYESRTVRVNFTYNFGNTTIKAPGNRRSGAEEEQNRVN</sequence>
<keyword evidence="2" id="KW-0472">Membrane</keyword>
<dbReference type="RefSeq" id="WP_302037887.1">
    <property type="nucleotide sequence ID" value="NZ_JAUKPO010000006.1"/>
</dbReference>
<dbReference type="Gene3D" id="2.170.130.10">
    <property type="entry name" value="TonB-dependent receptor, plug domain"/>
    <property type="match status" value="1"/>
</dbReference>
<dbReference type="SUPFAM" id="SSF49464">
    <property type="entry name" value="Carboxypeptidase regulatory domain-like"/>
    <property type="match status" value="1"/>
</dbReference>
<reference evidence="5" key="1">
    <citation type="submission" date="2023-07" db="EMBL/GenBank/DDBJ databases">
        <title>The genome sequence of Rhodocytophaga aerolata KACC 12507.</title>
        <authorList>
            <person name="Zhang X."/>
        </authorList>
    </citation>
    <scope>NUCLEOTIDE SEQUENCE</scope>
    <source>
        <strain evidence="5">KACC 12507</strain>
    </source>
</reference>
<dbReference type="InterPro" id="IPR037066">
    <property type="entry name" value="Plug_dom_sf"/>
</dbReference>
<comment type="subcellular location">
    <subcellularLocation>
        <location evidence="1">Cell outer membrane</location>
    </subcellularLocation>
</comment>
<dbReference type="Proteomes" id="UP001168528">
    <property type="component" value="Unassembled WGS sequence"/>
</dbReference>
<dbReference type="Pfam" id="PF13620">
    <property type="entry name" value="CarboxypepD_reg"/>
    <property type="match status" value="1"/>
</dbReference>
<protein>
    <submittedName>
        <fullName evidence="5">TonB-dependent receptor</fullName>
    </submittedName>
</protein>
<evidence type="ECO:0000256" key="2">
    <source>
        <dbReference type="ARBA" id="ARBA00023136"/>
    </source>
</evidence>
<dbReference type="PANTHER" id="PTHR40980:SF4">
    <property type="entry name" value="TONB-DEPENDENT RECEPTOR-LIKE BETA-BARREL DOMAIN-CONTAINING PROTEIN"/>
    <property type="match status" value="1"/>
</dbReference>
<keyword evidence="6" id="KW-1185">Reference proteome</keyword>
<dbReference type="PANTHER" id="PTHR40980">
    <property type="entry name" value="PLUG DOMAIN-CONTAINING PROTEIN"/>
    <property type="match status" value="1"/>
</dbReference>
<evidence type="ECO:0000259" key="4">
    <source>
        <dbReference type="Pfam" id="PF14905"/>
    </source>
</evidence>